<organism evidence="9 10">
    <name type="scientific">Stentor coeruleus</name>
    <dbReference type="NCBI Taxonomy" id="5963"/>
    <lineage>
        <taxon>Eukaryota</taxon>
        <taxon>Sar</taxon>
        <taxon>Alveolata</taxon>
        <taxon>Ciliophora</taxon>
        <taxon>Postciliodesmatophora</taxon>
        <taxon>Heterotrichea</taxon>
        <taxon>Heterotrichida</taxon>
        <taxon>Stentoridae</taxon>
        <taxon>Stentor</taxon>
    </lineage>
</organism>
<comment type="caution">
    <text evidence="9">The sequence shown here is derived from an EMBL/GenBank/DDBJ whole genome shotgun (WGS) entry which is preliminary data.</text>
</comment>
<evidence type="ECO:0000256" key="1">
    <source>
        <dbReference type="ARBA" id="ARBA00004123"/>
    </source>
</evidence>
<dbReference type="Gene3D" id="1.20.5.170">
    <property type="match status" value="1"/>
</dbReference>
<evidence type="ECO:0000256" key="7">
    <source>
        <dbReference type="SAM" id="MobiDB-lite"/>
    </source>
</evidence>
<dbReference type="EMBL" id="MPUH01000732">
    <property type="protein sequence ID" value="OMJ74734.1"/>
    <property type="molecule type" value="Genomic_DNA"/>
</dbReference>
<keyword evidence="5" id="KW-0804">Transcription</keyword>
<evidence type="ECO:0000313" key="9">
    <source>
        <dbReference type="EMBL" id="OMJ74734.1"/>
    </source>
</evidence>
<dbReference type="PROSITE" id="PS50217">
    <property type="entry name" value="BZIP"/>
    <property type="match status" value="1"/>
</dbReference>
<dbReference type="PANTHER" id="PTHR47416:SF8">
    <property type="entry name" value="BASIC-LEUCINE ZIPPER TRANSCRIPTION FACTOR E-RELATED"/>
    <property type="match status" value="1"/>
</dbReference>
<comment type="similarity">
    <text evidence="2">Belongs to the bZIP family.</text>
</comment>
<gene>
    <name evidence="9" type="ORF">SteCoe_26280</name>
</gene>
<keyword evidence="3" id="KW-0805">Transcription regulation</keyword>
<dbReference type="GO" id="GO:0005634">
    <property type="term" value="C:nucleus"/>
    <property type="evidence" value="ECO:0007669"/>
    <property type="project" value="UniProtKB-SubCell"/>
</dbReference>
<dbReference type="PANTHER" id="PTHR47416">
    <property type="entry name" value="BASIC-LEUCINE ZIPPER TRANSCRIPTION FACTOR F-RELATED"/>
    <property type="match status" value="1"/>
</dbReference>
<evidence type="ECO:0000256" key="4">
    <source>
        <dbReference type="ARBA" id="ARBA00023125"/>
    </source>
</evidence>
<evidence type="ECO:0000256" key="6">
    <source>
        <dbReference type="ARBA" id="ARBA00023242"/>
    </source>
</evidence>
<proteinExistence type="inferred from homology"/>
<evidence type="ECO:0000256" key="5">
    <source>
        <dbReference type="ARBA" id="ARBA00023163"/>
    </source>
</evidence>
<evidence type="ECO:0000259" key="8">
    <source>
        <dbReference type="PROSITE" id="PS50217"/>
    </source>
</evidence>
<dbReference type="InterPro" id="IPR046347">
    <property type="entry name" value="bZIP_sf"/>
</dbReference>
<dbReference type="GO" id="GO:0003677">
    <property type="term" value="F:DNA binding"/>
    <property type="evidence" value="ECO:0007669"/>
    <property type="project" value="UniProtKB-KW"/>
</dbReference>
<feature type="domain" description="BZIP" evidence="8">
    <location>
        <begin position="6"/>
        <end position="52"/>
    </location>
</feature>
<dbReference type="GO" id="GO:0003700">
    <property type="term" value="F:DNA-binding transcription factor activity"/>
    <property type="evidence" value="ECO:0007669"/>
    <property type="project" value="InterPro"/>
</dbReference>
<reference evidence="9 10" key="1">
    <citation type="submission" date="2016-11" db="EMBL/GenBank/DDBJ databases">
        <title>The macronuclear genome of Stentor coeruleus: a giant cell with tiny introns.</title>
        <authorList>
            <person name="Slabodnick M."/>
            <person name="Ruby J.G."/>
            <person name="Reiff S.B."/>
            <person name="Swart E.C."/>
            <person name="Gosai S."/>
            <person name="Prabakaran S."/>
            <person name="Witkowska E."/>
            <person name="Larue G.E."/>
            <person name="Fisher S."/>
            <person name="Freeman R.M."/>
            <person name="Gunawardena J."/>
            <person name="Chu W."/>
            <person name="Stover N.A."/>
            <person name="Gregory B.D."/>
            <person name="Nowacki M."/>
            <person name="Derisi J."/>
            <person name="Roy S.W."/>
            <person name="Marshall W.F."/>
            <person name="Sood P."/>
        </authorList>
    </citation>
    <scope>NUCLEOTIDE SEQUENCE [LARGE SCALE GENOMIC DNA]</scope>
    <source>
        <strain evidence="9">WM001</strain>
    </source>
</reference>
<dbReference type="OrthoDB" id="674948at2759"/>
<keyword evidence="10" id="KW-1185">Reference proteome</keyword>
<dbReference type="Proteomes" id="UP000187209">
    <property type="component" value="Unassembled WGS sequence"/>
</dbReference>
<evidence type="ECO:0000313" key="10">
    <source>
        <dbReference type="Proteomes" id="UP000187209"/>
    </source>
</evidence>
<comment type="subcellular location">
    <subcellularLocation>
        <location evidence="1">Nucleus</location>
    </subcellularLocation>
</comment>
<dbReference type="SMART" id="SM00338">
    <property type="entry name" value="BRLZ"/>
    <property type="match status" value="1"/>
</dbReference>
<protein>
    <recommendedName>
        <fullName evidence="8">BZIP domain-containing protein</fullName>
    </recommendedName>
</protein>
<evidence type="ECO:0000256" key="2">
    <source>
        <dbReference type="ARBA" id="ARBA00007163"/>
    </source>
</evidence>
<sequence>MDVLNNEKRQKRLARNKESARKSRNRKKHYQEFLENKVKMLTQEANSLRQQLYTKTEDLEITPSQELDIKSKIDTISEKLESACNQRKEHIKFIIEEVIDVMIPSHAKLLILACQKPNIECPELSNEQLNYIKELQPVIIQEQCKLKEVVTELRKVRNEFDGMLNWAGELPQELMKFLSMDKVTELLNSEHPNNGFNS</sequence>
<keyword evidence="6" id="KW-0539">Nucleus</keyword>
<keyword evidence="4" id="KW-0238">DNA-binding</keyword>
<feature type="region of interest" description="Disordered" evidence="7">
    <location>
        <begin position="1"/>
        <end position="26"/>
    </location>
</feature>
<dbReference type="Pfam" id="PF00170">
    <property type="entry name" value="bZIP_1"/>
    <property type="match status" value="1"/>
</dbReference>
<accession>A0A1R2BD89</accession>
<dbReference type="InterPro" id="IPR004827">
    <property type="entry name" value="bZIP"/>
</dbReference>
<dbReference type="PROSITE" id="PS00036">
    <property type="entry name" value="BZIP_BASIC"/>
    <property type="match status" value="1"/>
</dbReference>
<dbReference type="AlphaFoldDB" id="A0A1R2BD89"/>
<dbReference type="SUPFAM" id="SSF57959">
    <property type="entry name" value="Leucine zipper domain"/>
    <property type="match status" value="1"/>
</dbReference>
<evidence type="ECO:0000256" key="3">
    <source>
        <dbReference type="ARBA" id="ARBA00023015"/>
    </source>
</evidence>
<name>A0A1R2BD89_9CILI</name>